<proteinExistence type="predicted"/>
<feature type="compositionally biased region" description="Basic and acidic residues" evidence="1">
    <location>
        <begin position="111"/>
        <end position="121"/>
    </location>
</feature>
<dbReference type="KEGG" id="sva:SVA_0830"/>
<gene>
    <name evidence="2" type="ORF">SVA_0830</name>
</gene>
<organism evidence="2 3">
    <name type="scientific">Sulfurifustis variabilis</name>
    <dbReference type="NCBI Taxonomy" id="1675686"/>
    <lineage>
        <taxon>Bacteria</taxon>
        <taxon>Pseudomonadati</taxon>
        <taxon>Pseudomonadota</taxon>
        <taxon>Gammaproteobacteria</taxon>
        <taxon>Acidiferrobacterales</taxon>
        <taxon>Acidiferrobacteraceae</taxon>
        <taxon>Sulfurifustis</taxon>
    </lineage>
</organism>
<reference evidence="2 3" key="1">
    <citation type="submission" date="2015-08" db="EMBL/GenBank/DDBJ databases">
        <title>Complete genome sequence of Sulfurifustis variabilis.</title>
        <authorList>
            <person name="Miura A."/>
            <person name="Kojima H."/>
            <person name="Fukui M."/>
        </authorList>
    </citation>
    <scope>NUCLEOTIDE SEQUENCE [LARGE SCALE GENOMIC DNA]</scope>
    <source>
        <strain evidence="3">skN76</strain>
    </source>
</reference>
<evidence type="ECO:0000313" key="3">
    <source>
        <dbReference type="Proteomes" id="UP000218899"/>
    </source>
</evidence>
<accession>A0A1B4V1P5</accession>
<keyword evidence="3" id="KW-1185">Reference proteome</keyword>
<dbReference type="RefSeq" id="WP_096459176.1">
    <property type="nucleotide sequence ID" value="NZ_AP014936.1"/>
</dbReference>
<dbReference type="EMBL" id="AP014936">
    <property type="protein sequence ID" value="BAU47409.1"/>
    <property type="molecule type" value="Genomic_DNA"/>
</dbReference>
<dbReference type="OrthoDB" id="581516at2"/>
<evidence type="ECO:0000313" key="2">
    <source>
        <dbReference type="EMBL" id="BAU47409.1"/>
    </source>
</evidence>
<evidence type="ECO:0008006" key="4">
    <source>
        <dbReference type="Google" id="ProtNLM"/>
    </source>
</evidence>
<feature type="region of interest" description="Disordered" evidence="1">
    <location>
        <begin position="111"/>
        <end position="183"/>
    </location>
</feature>
<name>A0A1B4V1P5_9GAMM</name>
<dbReference type="AlphaFoldDB" id="A0A1B4V1P5"/>
<dbReference type="Proteomes" id="UP000218899">
    <property type="component" value="Chromosome"/>
</dbReference>
<sequence length="183" mass="19272">MSKTVIALFDSMGRAQSAVQALERTGFVNERIRVQTGEELVARAQAGGAPEEARGGVERFLQDIGLAAGGAGETASARPALSADDAVILLQTSDDRAERAAEVLDRHGAVDVDERRSREPKSASGVDAVVGSEPPPRLDDIDQYEDIDERTLVSGSGAGAEPVRGRPPRHARIYPGGDAPLPH</sequence>
<protein>
    <recommendedName>
        <fullName evidence="4">General stress protein 17M-like domain-containing protein</fullName>
    </recommendedName>
</protein>
<evidence type="ECO:0000256" key="1">
    <source>
        <dbReference type="SAM" id="MobiDB-lite"/>
    </source>
</evidence>